<accession>A0A5J4KD65</accession>
<keyword evidence="3" id="KW-1185">Reference proteome</keyword>
<proteinExistence type="predicted"/>
<evidence type="ECO:0000313" key="3">
    <source>
        <dbReference type="Proteomes" id="UP000334820"/>
    </source>
</evidence>
<dbReference type="AlphaFoldDB" id="A0A5J4KD65"/>
<gene>
    <name evidence="2" type="ORF">KTAU_32150</name>
</gene>
<dbReference type="Proteomes" id="UP000334820">
    <property type="component" value="Unassembled WGS sequence"/>
</dbReference>
<comment type="caution">
    <text evidence="2">The sequence shown here is derived from an EMBL/GenBank/DDBJ whole genome shotgun (WGS) entry which is preliminary data.</text>
</comment>
<dbReference type="RefSeq" id="WP_151729194.1">
    <property type="nucleotide sequence ID" value="NZ_BKZV01000005.1"/>
</dbReference>
<sequence>MAKQHLRYRISNRSALSLLGGLALPVWAAFLLFTYFVPPQGLLAFVAFFVLLLGALICTFAPLAYLFGLLFISSRLYRATIRHALRQGSLLALCIVLNLILRALHSWSLVAALAIVAAAVLIEILSLAKKW</sequence>
<name>A0A5J4KD65_9CHLR</name>
<reference evidence="2 3" key="1">
    <citation type="journal article" date="2019" name="Int. J. Syst. Evol. Microbiol.">
        <title>Thermogemmatispora aurantia sp. nov. and Thermogemmatispora argillosa sp. nov., within the class Ktedonobacteria, and emended description of the genus Thermogemmatispora.</title>
        <authorList>
            <person name="Zheng Y."/>
            <person name="Wang C.M."/>
            <person name="Sakai Y."/>
            <person name="Abe K."/>
            <person name="Yokota A."/>
            <person name="Yabe S."/>
        </authorList>
    </citation>
    <scope>NUCLEOTIDE SEQUENCE [LARGE SCALE GENOMIC DNA]</scope>
    <source>
        <strain evidence="2 3">A1-2</strain>
    </source>
</reference>
<protein>
    <submittedName>
        <fullName evidence="2">Uncharacterized protein</fullName>
    </submittedName>
</protein>
<evidence type="ECO:0000256" key="1">
    <source>
        <dbReference type="SAM" id="Phobius"/>
    </source>
</evidence>
<keyword evidence="1" id="KW-0472">Membrane</keyword>
<feature type="transmembrane region" description="Helical" evidence="1">
    <location>
        <begin position="42"/>
        <end position="72"/>
    </location>
</feature>
<keyword evidence="1" id="KW-1133">Transmembrane helix</keyword>
<organism evidence="2 3">
    <name type="scientific">Thermogemmatispora aurantia</name>
    <dbReference type="NCBI Taxonomy" id="2045279"/>
    <lineage>
        <taxon>Bacteria</taxon>
        <taxon>Bacillati</taxon>
        <taxon>Chloroflexota</taxon>
        <taxon>Ktedonobacteria</taxon>
        <taxon>Thermogemmatisporales</taxon>
        <taxon>Thermogemmatisporaceae</taxon>
        <taxon>Thermogemmatispora</taxon>
    </lineage>
</organism>
<keyword evidence="1" id="KW-0812">Transmembrane</keyword>
<feature type="transmembrane region" description="Helical" evidence="1">
    <location>
        <begin position="15"/>
        <end position="36"/>
    </location>
</feature>
<evidence type="ECO:0000313" key="2">
    <source>
        <dbReference type="EMBL" id="GER84579.1"/>
    </source>
</evidence>
<feature type="transmembrane region" description="Helical" evidence="1">
    <location>
        <begin position="107"/>
        <end position="128"/>
    </location>
</feature>
<feature type="transmembrane region" description="Helical" evidence="1">
    <location>
        <begin position="84"/>
        <end position="101"/>
    </location>
</feature>
<dbReference type="EMBL" id="BKZV01000005">
    <property type="protein sequence ID" value="GER84579.1"/>
    <property type="molecule type" value="Genomic_DNA"/>
</dbReference>